<evidence type="ECO:0000256" key="2">
    <source>
        <dbReference type="ARBA" id="ARBA00005683"/>
    </source>
</evidence>
<dbReference type="InterPro" id="IPR043158">
    <property type="entry name" value="Wnt_C"/>
</dbReference>
<evidence type="ECO:0000256" key="5">
    <source>
        <dbReference type="ARBA" id="ARBA00022530"/>
    </source>
</evidence>
<keyword evidence="5" id="KW-0272">Extracellular matrix</keyword>
<keyword evidence="4" id="KW-0964">Secreted</keyword>
<accession>A0A1I8MVG5</accession>
<keyword evidence="6 8" id="KW-0879">Wnt signaling pathway</keyword>
<evidence type="ECO:0000256" key="7">
    <source>
        <dbReference type="ARBA" id="ARBA00023157"/>
    </source>
</evidence>
<name>A0A1I8MVG5_MUSDO</name>
<dbReference type="Pfam" id="PF00110">
    <property type="entry name" value="wnt"/>
    <property type="match status" value="1"/>
</dbReference>
<protein>
    <recommendedName>
        <fullName evidence="8">Protein Wnt</fullName>
    </recommendedName>
</protein>
<reference evidence="10" key="1">
    <citation type="submission" date="2020-05" db="UniProtKB">
        <authorList>
            <consortium name="EnsemblMetazoa"/>
        </authorList>
    </citation>
    <scope>IDENTIFICATION</scope>
    <source>
        <strain evidence="10">Aabys</strain>
    </source>
</reference>
<comment type="function">
    <text evidence="8">Ligand for members of the frizzled family of seven transmembrane receptors.</text>
</comment>
<dbReference type="RefSeq" id="XP_005182133.2">
    <property type="nucleotide sequence ID" value="XM_005182076.2"/>
</dbReference>
<dbReference type="GO" id="GO:0045165">
    <property type="term" value="P:cell fate commitment"/>
    <property type="evidence" value="ECO:0007669"/>
    <property type="project" value="TreeGrafter"/>
</dbReference>
<organism evidence="10">
    <name type="scientific">Musca domestica</name>
    <name type="common">House fly</name>
    <dbReference type="NCBI Taxonomy" id="7370"/>
    <lineage>
        <taxon>Eukaryota</taxon>
        <taxon>Metazoa</taxon>
        <taxon>Ecdysozoa</taxon>
        <taxon>Arthropoda</taxon>
        <taxon>Hexapoda</taxon>
        <taxon>Insecta</taxon>
        <taxon>Pterygota</taxon>
        <taxon>Neoptera</taxon>
        <taxon>Endopterygota</taxon>
        <taxon>Diptera</taxon>
        <taxon>Brachycera</taxon>
        <taxon>Muscomorpha</taxon>
        <taxon>Muscoidea</taxon>
        <taxon>Muscidae</taxon>
        <taxon>Musca</taxon>
    </lineage>
</organism>
<comment type="similarity">
    <text evidence="2 8">Belongs to the Wnt family.</text>
</comment>
<dbReference type="InterPro" id="IPR005817">
    <property type="entry name" value="Wnt"/>
</dbReference>
<dbReference type="STRING" id="7370.A0A1I8MVG5"/>
<keyword evidence="9" id="KW-0732">Signal</keyword>
<evidence type="ECO:0000256" key="6">
    <source>
        <dbReference type="ARBA" id="ARBA00022687"/>
    </source>
</evidence>
<dbReference type="GO" id="GO:0005109">
    <property type="term" value="F:frizzled binding"/>
    <property type="evidence" value="ECO:0007669"/>
    <property type="project" value="TreeGrafter"/>
</dbReference>
<dbReference type="PANTHER" id="PTHR12027:SF81">
    <property type="entry name" value="WNT INHIBITOR OF DORSAL PROTEIN"/>
    <property type="match status" value="1"/>
</dbReference>
<dbReference type="AlphaFoldDB" id="A0A1I8MVG5"/>
<dbReference type="PRINTS" id="PR01349">
    <property type="entry name" value="WNTPROTEIN"/>
</dbReference>
<evidence type="ECO:0000256" key="9">
    <source>
        <dbReference type="SAM" id="SignalP"/>
    </source>
</evidence>
<dbReference type="GO" id="GO:0005615">
    <property type="term" value="C:extracellular space"/>
    <property type="evidence" value="ECO:0007669"/>
    <property type="project" value="TreeGrafter"/>
</dbReference>
<dbReference type="KEGG" id="mde:101899630"/>
<keyword evidence="7" id="KW-1015">Disulfide bond</keyword>
<dbReference type="eggNOG" id="KOG3913">
    <property type="taxonomic scope" value="Eukaryota"/>
</dbReference>
<dbReference type="VEuPathDB" id="VectorBase:MDOA008849"/>
<proteinExistence type="inferred from homology"/>
<evidence type="ECO:0000256" key="1">
    <source>
        <dbReference type="ARBA" id="ARBA00004498"/>
    </source>
</evidence>
<dbReference type="EnsemblMetazoa" id="MDOA008849-RA">
    <property type="protein sequence ID" value="MDOA008849-PA"/>
    <property type="gene ID" value="MDOA008849"/>
</dbReference>
<dbReference type="GO" id="GO:0060070">
    <property type="term" value="P:canonical Wnt signaling pathway"/>
    <property type="evidence" value="ECO:0007669"/>
    <property type="project" value="TreeGrafter"/>
</dbReference>
<evidence type="ECO:0000256" key="3">
    <source>
        <dbReference type="ARBA" id="ARBA00022473"/>
    </source>
</evidence>
<sequence>MVNTNIIIVTVFLLEVCQASLLQQLNYMAAQRIYTTTTNIVYTQRQTPFSLDNIMSSSMEMAMENCQRSFKWERWNCPTSDFILRRAAKSSELDREGAYVEAIATAAIIYTTAKNCSSGMIAGCGPCSDSPYTSQCSDNPQAAEKLLRRHIDVNFPNEFYGKIFTHNYKAIINLLEKSLIKQCVCTAVAPSGKCSQQVCRQVLKPFEEIADDIRQMYDEGILLENTIINSRILWDNIPLDVLVFMRDSPNYCELDAVPQWNGMVGRQCAAGTNNGDLSEEDEERCNHLCRECGYSVEQKKVLTETRCNCKLTWDFKMQCDSCKIAETHHFCY</sequence>
<dbReference type="GO" id="GO:0030182">
    <property type="term" value="P:neuron differentiation"/>
    <property type="evidence" value="ECO:0007669"/>
    <property type="project" value="TreeGrafter"/>
</dbReference>
<dbReference type="VEuPathDB" id="VectorBase:MDOMA2_020511"/>
<dbReference type="EnsemblMetazoa" id="MDOA012364-RA">
    <property type="protein sequence ID" value="MDOA012364-PA"/>
    <property type="gene ID" value="MDOA012364"/>
</dbReference>
<evidence type="ECO:0000256" key="4">
    <source>
        <dbReference type="ARBA" id="ARBA00022525"/>
    </source>
</evidence>
<dbReference type="GO" id="GO:0005125">
    <property type="term" value="F:cytokine activity"/>
    <property type="evidence" value="ECO:0007669"/>
    <property type="project" value="TreeGrafter"/>
</dbReference>
<comment type="subcellular location">
    <subcellularLocation>
        <location evidence="1 8">Secreted</location>
        <location evidence="1 8">Extracellular space</location>
        <location evidence="1 8">Extracellular matrix</location>
    </subcellularLocation>
</comment>
<keyword evidence="3 8" id="KW-0217">Developmental protein</keyword>
<dbReference type="Gene3D" id="3.30.2460.20">
    <property type="match status" value="1"/>
</dbReference>
<dbReference type="RefSeq" id="XP_005182134.2">
    <property type="nucleotide sequence ID" value="XM_005182077.2"/>
</dbReference>
<dbReference type="VEuPathDB" id="VectorBase:MDOA012364"/>
<evidence type="ECO:0000313" key="10">
    <source>
        <dbReference type="EnsemblMetazoa" id="MDOA012364-PA"/>
    </source>
</evidence>
<feature type="signal peptide" evidence="9">
    <location>
        <begin position="1"/>
        <end position="19"/>
    </location>
</feature>
<dbReference type="PANTHER" id="PTHR12027">
    <property type="entry name" value="WNT RELATED"/>
    <property type="match status" value="1"/>
</dbReference>
<gene>
    <name evidence="10" type="primary">101899630</name>
</gene>
<evidence type="ECO:0000256" key="8">
    <source>
        <dbReference type="RuleBase" id="RU003500"/>
    </source>
</evidence>
<feature type="chain" id="PRO_5014271593" description="Protein Wnt" evidence="9">
    <location>
        <begin position="20"/>
        <end position="332"/>
    </location>
</feature>
<dbReference type="SMART" id="SM00097">
    <property type="entry name" value="WNT1"/>
    <property type="match status" value="1"/>
</dbReference>
<dbReference type="OrthoDB" id="5945655at2759"/>
<dbReference type="KEGG" id="mde:101899797"/>